<accession>A0ABR2QLD9</accession>
<evidence type="ECO:0000313" key="1">
    <source>
        <dbReference type="EMBL" id="KAK9001481.1"/>
    </source>
</evidence>
<dbReference type="EMBL" id="JBBPBN010000036">
    <property type="protein sequence ID" value="KAK9001481.1"/>
    <property type="molecule type" value="Genomic_DNA"/>
</dbReference>
<keyword evidence="2" id="KW-1185">Reference proteome</keyword>
<dbReference type="Proteomes" id="UP001396334">
    <property type="component" value="Unassembled WGS sequence"/>
</dbReference>
<comment type="caution">
    <text evidence="1">The sequence shown here is derived from an EMBL/GenBank/DDBJ whole genome shotgun (WGS) entry which is preliminary data.</text>
</comment>
<proteinExistence type="predicted"/>
<organism evidence="1 2">
    <name type="scientific">Hibiscus sabdariffa</name>
    <name type="common">roselle</name>
    <dbReference type="NCBI Taxonomy" id="183260"/>
    <lineage>
        <taxon>Eukaryota</taxon>
        <taxon>Viridiplantae</taxon>
        <taxon>Streptophyta</taxon>
        <taxon>Embryophyta</taxon>
        <taxon>Tracheophyta</taxon>
        <taxon>Spermatophyta</taxon>
        <taxon>Magnoliopsida</taxon>
        <taxon>eudicotyledons</taxon>
        <taxon>Gunneridae</taxon>
        <taxon>Pentapetalae</taxon>
        <taxon>rosids</taxon>
        <taxon>malvids</taxon>
        <taxon>Malvales</taxon>
        <taxon>Malvaceae</taxon>
        <taxon>Malvoideae</taxon>
        <taxon>Hibiscus</taxon>
    </lineage>
</organism>
<protein>
    <submittedName>
        <fullName evidence="1">Uncharacterized protein</fullName>
    </submittedName>
</protein>
<name>A0ABR2QLD9_9ROSI</name>
<reference evidence="1 2" key="1">
    <citation type="journal article" date="2024" name="G3 (Bethesda)">
        <title>Genome assembly of Hibiscus sabdariffa L. provides insights into metabolisms of medicinal natural products.</title>
        <authorList>
            <person name="Kim T."/>
        </authorList>
    </citation>
    <scope>NUCLEOTIDE SEQUENCE [LARGE SCALE GENOMIC DNA]</scope>
    <source>
        <strain evidence="1">TK-2024</strain>
        <tissue evidence="1">Old leaves</tissue>
    </source>
</reference>
<evidence type="ECO:0000313" key="2">
    <source>
        <dbReference type="Proteomes" id="UP001396334"/>
    </source>
</evidence>
<sequence length="123" mass="13723">MEEAKFPSSTPLHSVPSPLIDVATNLFLEARSSSESAQFQQFSSFSSTPRGGQVVREAVDRALAVAATRRTRWSQEPLLILEEAINYVVALEMQVQAMSALVELLFGSTVELLQSENKRKRRR</sequence>
<gene>
    <name evidence="1" type="ORF">V6N11_083264</name>
</gene>